<protein>
    <submittedName>
        <fullName evidence="3">Zinc metallochaperone AztD</fullName>
    </submittedName>
</protein>
<gene>
    <name evidence="3" type="primary">aztD</name>
    <name evidence="3" type="ORF">GCM10010529_22830</name>
</gene>
<feature type="compositionally biased region" description="Acidic residues" evidence="1">
    <location>
        <begin position="489"/>
        <end position="498"/>
    </location>
</feature>
<proteinExistence type="predicted"/>
<name>A0ABP6M279_9MICC</name>
<feature type="compositionally biased region" description="Basic and acidic residues" evidence="1">
    <location>
        <begin position="62"/>
        <end position="71"/>
    </location>
</feature>
<feature type="region of interest" description="Disordered" evidence="1">
    <location>
        <begin position="24"/>
        <end position="79"/>
    </location>
</feature>
<dbReference type="InterPro" id="IPR011044">
    <property type="entry name" value="Quino_amine_DH_bsu"/>
</dbReference>
<sequence>MNRKALTLTSLAMASALVLSACGDEGAATSDEEELDTAAQTEETDAGDEDGAQAEDSEDERVEPSDRETHEAGGPTTRLAVTHDGGVAVLDGATLEVLGDFDAEGFVRVNSAGDGRHFFLTEGETFRLLDGGTWGAPHGDHNHYYTTDPLLTDITVDGPEPGHVVAHDGVGALFFDGNGEIHSYDLGSLDAESEIEAEVAETEEAHHGVAVVNADGSRFETLADRSGARFLDADGEEVARSEECPGVHGEAALPDHTIAVGCEDGVLLFDGEEFTKVEAGEDFARIGNLFPHDDSPVLLGDYLLDEDREEPMTEVALVNSETEEIVLGDVGAAYNFRSLARGPEGEALVIAEDGQLHVIDEETGEHIDHLQIMDEWTEPEEWQEPRPAIRVVDDIAYITEPDAQAIHMVDLNELEIIHEAELDFAPNEIAAVDGRPVEGVSDDFEGEHAGDEDDGDEDDHEGHDHGDEDHGDEDDHDHDHDDDGHDDHDHDDEDDHDH</sequence>
<dbReference type="Proteomes" id="UP001500236">
    <property type="component" value="Unassembled WGS sequence"/>
</dbReference>
<dbReference type="Gene3D" id="2.130.10.10">
    <property type="entry name" value="YVTN repeat-like/Quinoprotein amine dehydrogenase"/>
    <property type="match status" value="1"/>
</dbReference>
<feature type="chain" id="PRO_5045315578" evidence="2">
    <location>
        <begin position="22"/>
        <end position="498"/>
    </location>
</feature>
<organism evidence="3 4">
    <name type="scientific">Nesterenkonia aethiopica</name>
    <dbReference type="NCBI Taxonomy" id="269144"/>
    <lineage>
        <taxon>Bacteria</taxon>
        <taxon>Bacillati</taxon>
        <taxon>Actinomycetota</taxon>
        <taxon>Actinomycetes</taxon>
        <taxon>Micrococcales</taxon>
        <taxon>Micrococcaceae</taxon>
        <taxon>Nesterenkonia</taxon>
    </lineage>
</organism>
<feature type="compositionally biased region" description="Acidic residues" evidence="1">
    <location>
        <begin position="30"/>
        <end position="61"/>
    </location>
</feature>
<dbReference type="EMBL" id="BAAAVT010000014">
    <property type="protein sequence ID" value="GAA3069826.1"/>
    <property type="molecule type" value="Genomic_DNA"/>
</dbReference>
<reference evidence="4" key="1">
    <citation type="journal article" date="2019" name="Int. J. Syst. Evol. Microbiol.">
        <title>The Global Catalogue of Microorganisms (GCM) 10K type strain sequencing project: providing services to taxonomists for standard genome sequencing and annotation.</title>
        <authorList>
            <consortium name="The Broad Institute Genomics Platform"/>
            <consortium name="The Broad Institute Genome Sequencing Center for Infectious Disease"/>
            <person name="Wu L."/>
            <person name="Ma J."/>
        </authorList>
    </citation>
    <scope>NUCLEOTIDE SEQUENCE [LARGE SCALE GENOMIC DNA]</scope>
    <source>
        <strain evidence="4">JCM 14309</strain>
    </source>
</reference>
<evidence type="ECO:0000313" key="3">
    <source>
        <dbReference type="EMBL" id="GAA3069826.1"/>
    </source>
</evidence>
<dbReference type="InterPro" id="IPR015943">
    <property type="entry name" value="WD40/YVTN_repeat-like_dom_sf"/>
</dbReference>
<evidence type="ECO:0000256" key="1">
    <source>
        <dbReference type="SAM" id="MobiDB-lite"/>
    </source>
</evidence>
<feature type="signal peptide" evidence="2">
    <location>
        <begin position="1"/>
        <end position="21"/>
    </location>
</feature>
<feature type="compositionally biased region" description="Basic and acidic residues" evidence="1">
    <location>
        <begin position="477"/>
        <end position="488"/>
    </location>
</feature>
<evidence type="ECO:0000313" key="4">
    <source>
        <dbReference type="Proteomes" id="UP001500236"/>
    </source>
</evidence>
<accession>A0ABP6M279</accession>
<keyword evidence="2" id="KW-0732">Signal</keyword>
<dbReference type="SUPFAM" id="SSF50969">
    <property type="entry name" value="YVTN repeat-like/Quinoprotein amine dehydrogenase"/>
    <property type="match status" value="1"/>
</dbReference>
<dbReference type="RefSeq" id="WP_344681361.1">
    <property type="nucleotide sequence ID" value="NZ_BAAAVT010000014.1"/>
</dbReference>
<dbReference type="PROSITE" id="PS51257">
    <property type="entry name" value="PROKAR_LIPOPROTEIN"/>
    <property type="match status" value="1"/>
</dbReference>
<evidence type="ECO:0000256" key="2">
    <source>
        <dbReference type="SAM" id="SignalP"/>
    </source>
</evidence>
<feature type="compositionally biased region" description="Acidic residues" evidence="1">
    <location>
        <begin position="440"/>
        <end position="459"/>
    </location>
</feature>
<comment type="caution">
    <text evidence="3">The sequence shown here is derived from an EMBL/GenBank/DDBJ whole genome shotgun (WGS) entry which is preliminary data.</text>
</comment>
<feature type="region of interest" description="Disordered" evidence="1">
    <location>
        <begin position="437"/>
        <end position="498"/>
    </location>
</feature>
<keyword evidence="4" id="KW-1185">Reference proteome</keyword>